<keyword evidence="2" id="KW-0732">Signal</keyword>
<dbReference type="SUPFAM" id="SSF50978">
    <property type="entry name" value="WD40 repeat-like"/>
    <property type="match status" value="1"/>
</dbReference>
<dbReference type="Pfam" id="PF00400">
    <property type="entry name" value="WD40"/>
    <property type="match status" value="1"/>
</dbReference>
<accession>A0A5C5X4D3</accession>
<keyword evidence="4" id="KW-1185">Reference proteome</keyword>
<dbReference type="OrthoDB" id="230341at2"/>
<dbReference type="InterPro" id="IPR001680">
    <property type="entry name" value="WD40_rpt"/>
</dbReference>
<dbReference type="Proteomes" id="UP000317243">
    <property type="component" value="Unassembled WGS sequence"/>
</dbReference>
<comment type="caution">
    <text evidence="3">The sequence shown here is derived from an EMBL/GenBank/DDBJ whole genome shotgun (WGS) entry which is preliminary data.</text>
</comment>
<evidence type="ECO:0000313" key="4">
    <source>
        <dbReference type="Proteomes" id="UP000317243"/>
    </source>
</evidence>
<dbReference type="InterPro" id="IPR015943">
    <property type="entry name" value="WD40/YVTN_repeat-like_dom_sf"/>
</dbReference>
<keyword evidence="1" id="KW-0853">WD repeat</keyword>
<organism evidence="3 4">
    <name type="scientific">Thalassoglobus neptunius</name>
    <dbReference type="NCBI Taxonomy" id="1938619"/>
    <lineage>
        <taxon>Bacteria</taxon>
        <taxon>Pseudomonadati</taxon>
        <taxon>Planctomycetota</taxon>
        <taxon>Planctomycetia</taxon>
        <taxon>Planctomycetales</taxon>
        <taxon>Planctomycetaceae</taxon>
        <taxon>Thalassoglobus</taxon>
    </lineage>
</organism>
<dbReference type="PROSITE" id="PS50294">
    <property type="entry name" value="WD_REPEATS_REGION"/>
    <property type="match status" value="1"/>
</dbReference>
<protein>
    <submittedName>
        <fullName evidence="3">WD domain, G-beta repeat</fullName>
    </submittedName>
</protein>
<dbReference type="SMART" id="SM00320">
    <property type="entry name" value="WD40"/>
    <property type="match status" value="3"/>
</dbReference>
<feature type="signal peptide" evidence="2">
    <location>
        <begin position="1"/>
        <end position="25"/>
    </location>
</feature>
<dbReference type="EMBL" id="SIHI01000001">
    <property type="protein sequence ID" value="TWT56992.1"/>
    <property type="molecule type" value="Genomic_DNA"/>
</dbReference>
<name>A0A5C5X4D3_9PLAN</name>
<dbReference type="Gene3D" id="2.130.10.10">
    <property type="entry name" value="YVTN repeat-like/Quinoprotein amine dehydrogenase"/>
    <property type="match status" value="2"/>
</dbReference>
<evidence type="ECO:0000313" key="3">
    <source>
        <dbReference type="EMBL" id="TWT56992.1"/>
    </source>
</evidence>
<dbReference type="RefSeq" id="WP_146506885.1">
    <property type="nucleotide sequence ID" value="NZ_SIHI01000001.1"/>
</dbReference>
<dbReference type="PANTHER" id="PTHR19879">
    <property type="entry name" value="TRANSCRIPTION INITIATION FACTOR TFIID"/>
    <property type="match status" value="1"/>
</dbReference>
<proteinExistence type="predicted"/>
<dbReference type="InterPro" id="IPR036322">
    <property type="entry name" value="WD40_repeat_dom_sf"/>
</dbReference>
<reference evidence="3 4" key="1">
    <citation type="submission" date="2019-02" db="EMBL/GenBank/DDBJ databases">
        <title>Deep-cultivation of Planctomycetes and their phenomic and genomic characterization uncovers novel biology.</title>
        <authorList>
            <person name="Wiegand S."/>
            <person name="Jogler M."/>
            <person name="Boedeker C."/>
            <person name="Pinto D."/>
            <person name="Vollmers J."/>
            <person name="Rivas-Marin E."/>
            <person name="Kohn T."/>
            <person name="Peeters S.H."/>
            <person name="Heuer A."/>
            <person name="Rast P."/>
            <person name="Oberbeckmann S."/>
            <person name="Bunk B."/>
            <person name="Jeske O."/>
            <person name="Meyerdierks A."/>
            <person name="Storesund J.E."/>
            <person name="Kallscheuer N."/>
            <person name="Luecker S."/>
            <person name="Lage O.M."/>
            <person name="Pohl T."/>
            <person name="Merkel B.J."/>
            <person name="Hornburger P."/>
            <person name="Mueller R.-W."/>
            <person name="Bruemmer F."/>
            <person name="Labrenz M."/>
            <person name="Spormann A.M."/>
            <person name="Op Den Camp H."/>
            <person name="Overmann J."/>
            <person name="Amann R."/>
            <person name="Jetten M.S.M."/>
            <person name="Mascher T."/>
            <person name="Medema M.H."/>
            <person name="Devos D.P."/>
            <person name="Kaster A.-K."/>
            <person name="Ovreas L."/>
            <person name="Rohde M."/>
            <person name="Galperin M.Y."/>
            <person name="Jogler C."/>
        </authorList>
    </citation>
    <scope>NUCLEOTIDE SEQUENCE [LARGE SCALE GENOMIC DNA]</scope>
    <source>
        <strain evidence="3 4">KOR42</strain>
    </source>
</reference>
<dbReference type="PANTHER" id="PTHR19879:SF9">
    <property type="entry name" value="TRANSCRIPTION INITIATION FACTOR TFIID SUBUNIT 5"/>
    <property type="match status" value="1"/>
</dbReference>
<gene>
    <name evidence="3" type="ORF">KOR42_03480</name>
</gene>
<feature type="chain" id="PRO_5022903930" evidence="2">
    <location>
        <begin position="26"/>
        <end position="1783"/>
    </location>
</feature>
<dbReference type="PROSITE" id="PS50082">
    <property type="entry name" value="WD_REPEATS_2"/>
    <property type="match status" value="1"/>
</dbReference>
<sequence precursor="true">MSSPLQSFSGRLVPACFWLSLFCFASVTPVGHQAVGDDKPILRTTLNGPLDQVSDIAFSPDGERLYAASWDKQVHVWTKVNQKFEYSPSESYRVPIHGGLDGALSAVAISEDGLWIAMGGRGARLDTSGVKDEGFIWPGSALTSSQRLAEGVIYVFNTQTREVVRLEGHAGTVTALEFVPSGNSSTRGNSAPTLVSLADVELGTNFNEEFGPEIRVWDVASQQSIFESLQIPTIRQEMGIQPPSQNAVPQLFVSQESDVSQPLQIGICFPFDNEAGLFVWTPATNRWARLSNNQDWIALAGGRSLSGKLEISAVNRRTGQCSIGSITVPTAGNAVASIQFRPQVNLANRTLAYGIDHISGSLQATVALSGQFGVANPQYSIVAKTERSPSLQKVNVWKGHPKNPVLAASAAGDVAVVDPNGQRIQVLNMSSQGELSQPFQLLEASQVRFQSAQFVRRGDDVGLRMTDTSRGPFVYELTSGTITNDQNNWQRYSASAQSRTELIPESPTSDRFTLKMGGQTKELTLCRFNDRPVRILTTATTDQVALIAWLEGAEPRFDLYDLETGELRRRMRGVEGRIVSIDVLGDQRLIAVGTDAGTVQVFQLGEVSPSDHGLIRNGNEILSVHSQDGEIVFQKPFANFEVGERVDAVEVSGERVSLENVEEFYELVHLFPPGMSFELVTNRQQSPVEVGDAIKEKKPLFSLMFVPSQTNPNKLDWIGWHPVGVFESNRREAETFLGWHFNTSDPDSVARFAEISEYRERFHRPGLIRALFENEQIPPRQPPPPAQLSLELRSPDGNMIPPDERGIWLIRDKSVTAILRVRSPFPIEAIGSVNALLEFSNGTKLTGTAVQSGVREWTIQFPTEGWKSGIANLNANVISREYSPRVFRDSIPIRYQVPAPVLVLAPTPETTEQPEVDLQFNLQTNHEDQSQVTITQIDGLGAQQTIIDKLFDQGLHTIPITLDEGLNRIEIVATNEDPQDSQESSDRATVATIIEYKKPVSTVPPSITLEKLLTDRNVVDLGPRVGSVAVETSEITLTGEVNADTELNSVLLRTGGSETKAGEFQAGVSHSAKFEQTVQLAPGKNEIVIEGTTTTGLTGRSILVVDYTPIPSVPVIETVQGVPLNGQFDLTEEQPDSLAGRLVLYSEEHSQAVAVTFRPEASTDDQKHEETYRVTINGETVQPTGVAIDGDRTHLTIPISPGSQRLSLVIENEWGGSQESIPVVIDYRRPPKISEVSLTGNETEPFLRSLKVTFETPEELPVQESGVQVFVNGVLARGTEVSLQKLDQNTWTAEVRGMSLIPDSSNSIELSLLNQDGRSRVPWKEILVTPPERIPPPIVRVLSPETETQTTESQIVVRFRVQTETEVNDVVAVNDVYQIDGTVKYDAEKNEYQATIPLLDSVNEIRLAAIDQDGQQSEPVRLVVTRIPRPSLIRIDSVGDLAVSAPVKESVSLEKPTTQIHGHVELDSPMESPMLVRVWLNDFLQEIAPLEKSDDDDSIWTFTAPITLNRNSNVLRLELLGGPADQNSTRELTIACTNPITEQSLHVVMLTTEEETPTLEDSERLISRMRDSLSITCLDGECSSPSFSVVREYPLTGRALQVSTLNGLFSLIGAEIDQGRGRIGTDQSVTNDVVLIFYAGQEYRFLDENRFVLATGGRSDLIGKGDPEQIRSELDSLISSELFVDWMGQLKGAHLLFLDVESNITQNEERDETDPHLGVYRVTRDSTRQVETSQLLRTLSQLTRRTRYLEDLSAGLSMITTSWYTPSGLSRMEFGAGEKAQID</sequence>
<evidence type="ECO:0000256" key="2">
    <source>
        <dbReference type="SAM" id="SignalP"/>
    </source>
</evidence>
<evidence type="ECO:0000256" key="1">
    <source>
        <dbReference type="PROSITE-ProRule" id="PRU00221"/>
    </source>
</evidence>
<feature type="repeat" description="WD" evidence="1">
    <location>
        <begin position="46"/>
        <end position="77"/>
    </location>
</feature>